<proteinExistence type="inferred from homology"/>
<dbReference type="Pfam" id="PF13515">
    <property type="entry name" value="FUSC_2"/>
    <property type="match status" value="1"/>
</dbReference>
<feature type="transmembrane region" description="Helical" evidence="7">
    <location>
        <begin position="88"/>
        <end position="106"/>
    </location>
</feature>
<name>A0A923HFP0_9BURK</name>
<dbReference type="Proteomes" id="UP000634011">
    <property type="component" value="Unassembled WGS sequence"/>
</dbReference>
<comment type="similarity">
    <text evidence="6">Belongs to the YccS/YhfK family.</text>
</comment>
<dbReference type="EMBL" id="JACOFV010000003">
    <property type="protein sequence ID" value="MBC3861528.1"/>
    <property type="molecule type" value="Genomic_DNA"/>
</dbReference>
<sequence>MLNLHHLLRPFPGRLEFAIRAALICVFTTFAVEYYQTPEAALTVYLVFFLLKPDRVGSIIQSIAILVLISLVIGIVFLITMVVIDEPILRVASMALISFFMLFATSASKLRPVGATLALVIVYSLDLIGHVQIGELATRALLYAWLIAGIPAVICIIVNLLIGPAPRRLAEKALAQRLMLAAAVLRSGHDKAHEFEQIVREGTEGVSKYLKFASLEKTSPAEDIARLNHLTVSITPLLLIVDLIRKNNPDLLPDSMKEYFSQALNAVASTINAGEFPDEFHADIRPAKTPLSPCGQDIIKELSAALNHLTSSDHAHLTLEKSETHAAPVKSGFFVTDAFSNAEHVRYALKTTGAAMACYLIYSALSWPGIHTCLITCYVVALGTTGETLEKLRLRVLGCLVGAIAGFSAILFIMPDINAISSQLVVVFLGALLSAWVAGGHTKISYAGLQIAFAFFMCVIQGDSPSFNMVSIRDRVIGILFGNLVVHLVYTYIWPTTIAARVDAALDAIIKQMGELRFDNTSTAIDQKMSAARAALSNIERDLEVLRFEPESIRPASDWIDARQQTAHQIALLMGCLLISIKRNAGMPSDIRSRLQRLSEMSTAIASPNPNENIRHVINASALTTHDLLEIHMRDLEISNAQRFAQDNRMKEYASA</sequence>
<protein>
    <submittedName>
        <fullName evidence="9">FUSC family protein</fullName>
    </submittedName>
</protein>
<keyword evidence="5 7" id="KW-0472">Membrane</keyword>
<reference evidence="9" key="1">
    <citation type="submission" date="2020-08" db="EMBL/GenBank/DDBJ databases">
        <title>Novel species isolated from subtropical streams in China.</title>
        <authorList>
            <person name="Lu H."/>
        </authorList>
    </citation>
    <scope>NUCLEOTIDE SEQUENCE</scope>
    <source>
        <strain evidence="9">KACC 12607</strain>
    </source>
</reference>
<evidence type="ECO:0000313" key="10">
    <source>
        <dbReference type="Proteomes" id="UP000634011"/>
    </source>
</evidence>
<evidence type="ECO:0000259" key="8">
    <source>
        <dbReference type="Pfam" id="PF13515"/>
    </source>
</evidence>
<dbReference type="PANTHER" id="PTHR30509:SF9">
    <property type="entry name" value="MULTIDRUG RESISTANCE PROTEIN MDTO"/>
    <property type="match status" value="1"/>
</dbReference>
<feature type="transmembrane region" description="Helical" evidence="7">
    <location>
        <begin position="420"/>
        <end position="438"/>
    </location>
</feature>
<feature type="transmembrane region" description="Helical" evidence="7">
    <location>
        <begin position="140"/>
        <end position="162"/>
    </location>
</feature>
<keyword evidence="10" id="KW-1185">Reference proteome</keyword>
<keyword evidence="4 7" id="KW-1133">Transmembrane helix</keyword>
<comment type="caution">
    <text evidence="9">The sequence shown here is derived from an EMBL/GenBank/DDBJ whole genome shotgun (WGS) entry which is preliminary data.</text>
</comment>
<evidence type="ECO:0000256" key="7">
    <source>
        <dbReference type="SAM" id="Phobius"/>
    </source>
</evidence>
<dbReference type="InterPro" id="IPR049453">
    <property type="entry name" value="Memb_transporter_dom"/>
</dbReference>
<dbReference type="RefSeq" id="WP_186911451.1">
    <property type="nucleotide sequence ID" value="NZ_JACOFV010000003.1"/>
</dbReference>
<keyword evidence="3 7" id="KW-0812">Transmembrane</keyword>
<evidence type="ECO:0000256" key="5">
    <source>
        <dbReference type="ARBA" id="ARBA00023136"/>
    </source>
</evidence>
<dbReference type="GO" id="GO:0005886">
    <property type="term" value="C:plasma membrane"/>
    <property type="evidence" value="ECO:0007669"/>
    <property type="project" value="UniProtKB-SubCell"/>
</dbReference>
<keyword evidence="2" id="KW-1003">Cell membrane</keyword>
<gene>
    <name evidence="9" type="ORF">H8K32_05390</name>
</gene>
<feature type="domain" description="Integral membrane bound transporter" evidence="8">
    <location>
        <begin position="358"/>
        <end position="487"/>
    </location>
</feature>
<accession>A0A923HFP0</accession>
<evidence type="ECO:0000256" key="6">
    <source>
        <dbReference type="ARBA" id="ARBA00043993"/>
    </source>
</evidence>
<feature type="transmembrane region" description="Helical" evidence="7">
    <location>
        <begin position="113"/>
        <end position="134"/>
    </location>
</feature>
<feature type="transmembrane region" description="Helical" evidence="7">
    <location>
        <begin position="476"/>
        <end position="494"/>
    </location>
</feature>
<evidence type="ECO:0000256" key="2">
    <source>
        <dbReference type="ARBA" id="ARBA00022475"/>
    </source>
</evidence>
<evidence type="ECO:0000256" key="4">
    <source>
        <dbReference type="ARBA" id="ARBA00022989"/>
    </source>
</evidence>
<comment type="subcellular location">
    <subcellularLocation>
        <location evidence="1">Cell membrane</location>
        <topology evidence="1">Multi-pass membrane protein</topology>
    </subcellularLocation>
</comment>
<feature type="transmembrane region" description="Helical" evidence="7">
    <location>
        <begin position="359"/>
        <end position="382"/>
    </location>
</feature>
<evidence type="ECO:0000256" key="1">
    <source>
        <dbReference type="ARBA" id="ARBA00004651"/>
    </source>
</evidence>
<evidence type="ECO:0000313" key="9">
    <source>
        <dbReference type="EMBL" id="MBC3861528.1"/>
    </source>
</evidence>
<feature type="transmembrane region" description="Helical" evidence="7">
    <location>
        <begin position="56"/>
        <end position="82"/>
    </location>
</feature>
<evidence type="ECO:0000256" key="3">
    <source>
        <dbReference type="ARBA" id="ARBA00022692"/>
    </source>
</evidence>
<dbReference type="PANTHER" id="PTHR30509">
    <property type="entry name" value="P-HYDROXYBENZOIC ACID EFFLUX PUMP SUBUNIT-RELATED"/>
    <property type="match status" value="1"/>
</dbReference>
<dbReference type="AlphaFoldDB" id="A0A923HFP0"/>
<organism evidence="9 10">
    <name type="scientific">Undibacterium jejuense</name>
    <dbReference type="NCBI Taxonomy" id="1344949"/>
    <lineage>
        <taxon>Bacteria</taxon>
        <taxon>Pseudomonadati</taxon>
        <taxon>Pseudomonadota</taxon>
        <taxon>Betaproteobacteria</taxon>
        <taxon>Burkholderiales</taxon>
        <taxon>Oxalobacteraceae</taxon>
        <taxon>Undibacterium</taxon>
    </lineage>
</organism>
<feature type="transmembrane region" description="Helical" evidence="7">
    <location>
        <begin position="394"/>
        <end position="413"/>
    </location>
</feature>
<feature type="transmembrane region" description="Helical" evidence="7">
    <location>
        <begin position="444"/>
        <end position="464"/>
    </location>
</feature>